<dbReference type="AlphaFoldDB" id="A0A7Y4GWU6"/>
<dbReference type="Proteomes" id="UP000544122">
    <property type="component" value="Unassembled WGS sequence"/>
</dbReference>
<dbReference type="EMBL" id="JAAVLX010000010">
    <property type="protein sequence ID" value="NOJ43346.1"/>
    <property type="molecule type" value="Genomic_DNA"/>
</dbReference>
<gene>
    <name evidence="1" type="ORF">HCN58_27920</name>
</gene>
<organism evidence="1 2">
    <name type="scientific">Bradyrhizobium australiense</name>
    <dbReference type="NCBI Taxonomy" id="2721161"/>
    <lineage>
        <taxon>Bacteria</taxon>
        <taxon>Pseudomonadati</taxon>
        <taxon>Pseudomonadota</taxon>
        <taxon>Alphaproteobacteria</taxon>
        <taxon>Hyphomicrobiales</taxon>
        <taxon>Nitrobacteraceae</taxon>
        <taxon>Bradyrhizobium</taxon>
    </lineage>
</organism>
<proteinExistence type="predicted"/>
<dbReference type="RefSeq" id="WP_171582561.1">
    <property type="nucleotide sequence ID" value="NZ_JAAVLX010000010.1"/>
</dbReference>
<name>A0A7Y4GWU6_9BRAD</name>
<accession>A0A7Y4GWU6</accession>
<comment type="caution">
    <text evidence="1">The sequence shown here is derived from an EMBL/GenBank/DDBJ whole genome shotgun (WGS) entry which is preliminary data.</text>
</comment>
<sequence>MPAVTQEVRMCDLCRELDYKIEACRRLENSTSDELMLEAVADLIRAYEEEKAKLHPNQSGEA</sequence>
<keyword evidence="2" id="KW-1185">Reference proteome</keyword>
<evidence type="ECO:0000313" key="1">
    <source>
        <dbReference type="EMBL" id="NOJ43346.1"/>
    </source>
</evidence>
<reference evidence="1 2" key="1">
    <citation type="submission" date="2020-03" db="EMBL/GenBank/DDBJ databases">
        <title>Bradyrhizobium diversity isolated from nodules of Indigofera sp.</title>
        <authorList>
            <person name="Klepa M."/>
            <person name="Helene L."/>
            <person name="Hungria M."/>
        </authorList>
    </citation>
    <scope>NUCLEOTIDE SEQUENCE [LARGE SCALE GENOMIC DNA]</scope>
    <source>
        <strain evidence="1 2">WSM 1791</strain>
    </source>
</reference>
<evidence type="ECO:0000313" key="2">
    <source>
        <dbReference type="Proteomes" id="UP000544122"/>
    </source>
</evidence>
<protein>
    <submittedName>
        <fullName evidence="1">Uncharacterized protein</fullName>
    </submittedName>
</protein>